<feature type="compositionally biased region" description="Basic and acidic residues" evidence="1">
    <location>
        <begin position="119"/>
        <end position="131"/>
    </location>
</feature>
<feature type="region of interest" description="Disordered" evidence="1">
    <location>
        <begin position="80"/>
        <end position="213"/>
    </location>
</feature>
<dbReference type="RefSeq" id="WP_200247627.1">
    <property type="nucleotide sequence ID" value="NZ_NRRY01000042.1"/>
</dbReference>
<feature type="compositionally biased region" description="Polar residues" evidence="1">
    <location>
        <begin position="105"/>
        <end position="118"/>
    </location>
</feature>
<name>A0A9X1B5W2_9GAMM</name>
<dbReference type="EMBL" id="NRRY01000042">
    <property type="protein sequence ID" value="MBK1620549.1"/>
    <property type="molecule type" value="Genomic_DNA"/>
</dbReference>
<dbReference type="AlphaFoldDB" id="A0A9X1B5W2"/>
<evidence type="ECO:0000256" key="1">
    <source>
        <dbReference type="SAM" id="MobiDB-lite"/>
    </source>
</evidence>
<evidence type="ECO:0000313" key="2">
    <source>
        <dbReference type="EMBL" id="MBK1620549.1"/>
    </source>
</evidence>
<evidence type="ECO:0000313" key="3">
    <source>
        <dbReference type="Proteomes" id="UP001138768"/>
    </source>
</evidence>
<keyword evidence="3" id="KW-1185">Reference proteome</keyword>
<accession>A0A9X1B5W2</accession>
<feature type="compositionally biased region" description="Pro residues" evidence="1">
    <location>
        <begin position="87"/>
        <end position="101"/>
    </location>
</feature>
<organism evidence="2 3">
    <name type="scientific">Lamprobacter modestohalophilus</name>
    <dbReference type="NCBI Taxonomy" id="1064514"/>
    <lineage>
        <taxon>Bacteria</taxon>
        <taxon>Pseudomonadati</taxon>
        <taxon>Pseudomonadota</taxon>
        <taxon>Gammaproteobacteria</taxon>
        <taxon>Chromatiales</taxon>
        <taxon>Chromatiaceae</taxon>
        <taxon>Lamprobacter</taxon>
    </lineage>
</organism>
<dbReference type="Proteomes" id="UP001138768">
    <property type="component" value="Unassembled WGS sequence"/>
</dbReference>
<comment type="caution">
    <text evidence="2">The sequence shown here is derived from an EMBL/GenBank/DDBJ whole genome shotgun (WGS) entry which is preliminary data.</text>
</comment>
<sequence length="213" mass="22901">MTETRYQLIFSGRLQAGVLPEQAQQAVKERFRLSSTQLDHLFSGQRITVKRGIDQANAERYQRAFAAAGALIDIEPAPAASRTTPERVPPPAQPRPPPAQPEPASMNTVAEPRSSSADQDFRESAEGKAADLKTTANTPTEVVDSTPMQVLPAGTPIDDQVLLPQPPPDTSHLRLAPSEATSLEDCAPPPPAPPQLDLSALELAPIDPPQRQE</sequence>
<reference evidence="2 3" key="1">
    <citation type="journal article" date="2020" name="Microorganisms">
        <title>Osmotic Adaptation and Compatible Solute Biosynthesis of Phototrophic Bacteria as Revealed from Genome Analyses.</title>
        <authorList>
            <person name="Imhoff J.F."/>
            <person name="Rahn T."/>
            <person name="Kunzel S."/>
            <person name="Keller A."/>
            <person name="Neulinger S.C."/>
        </authorList>
    </citation>
    <scope>NUCLEOTIDE SEQUENCE [LARGE SCALE GENOMIC DNA]</scope>
    <source>
        <strain evidence="2 3">DSM 25653</strain>
    </source>
</reference>
<proteinExistence type="predicted"/>
<gene>
    <name evidence="2" type="ORF">CKO42_19365</name>
</gene>
<protein>
    <submittedName>
        <fullName evidence="2">Uncharacterized protein</fullName>
    </submittedName>
</protein>